<reference evidence="2 3" key="1">
    <citation type="submission" date="2018-05" db="EMBL/GenBank/DDBJ databases">
        <title>A metagenomic window into the 2 km-deep terrestrial subsurface aquifer revealed taxonomically and functionally diverse microbial community comprising novel uncultured bacterial lineages.</title>
        <authorList>
            <person name="Kadnikov V.V."/>
            <person name="Mardanov A.V."/>
            <person name="Beletsky A.V."/>
            <person name="Banks D."/>
            <person name="Pimenov N.V."/>
            <person name="Frank Y.A."/>
            <person name="Karnachuk O.V."/>
            <person name="Ravin N.V."/>
        </authorList>
    </citation>
    <scope>NUCLEOTIDE SEQUENCE [LARGE SCALE GENOMIC DNA]</scope>
    <source>
        <strain evidence="2">BY5</strain>
    </source>
</reference>
<name>A0A367ZJ93_9BACT</name>
<dbReference type="Proteomes" id="UP000252355">
    <property type="component" value="Unassembled WGS sequence"/>
</dbReference>
<comment type="caution">
    <text evidence="2">The sequence shown here is derived from an EMBL/GenBank/DDBJ whole genome shotgun (WGS) entry which is preliminary data.</text>
</comment>
<proteinExistence type="predicted"/>
<dbReference type="EMBL" id="QOQW01000026">
    <property type="protein sequence ID" value="RCK78204.1"/>
    <property type="molecule type" value="Genomic_DNA"/>
</dbReference>
<organism evidence="2 3">
    <name type="scientific">Candidatus Ozemobacter sibiricus</name>
    <dbReference type="NCBI Taxonomy" id="2268124"/>
    <lineage>
        <taxon>Bacteria</taxon>
        <taxon>Candidatus Ozemobacteria</taxon>
        <taxon>Candidatus Ozemobacterales</taxon>
        <taxon>Candidatus Ozemobacteraceae</taxon>
        <taxon>Candidatus Ozemobacter</taxon>
    </lineage>
</organism>
<feature type="region of interest" description="Disordered" evidence="1">
    <location>
        <begin position="119"/>
        <end position="180"/>
    </location>
</feature>
<accession>A0A367ZJ93</accession>
<gene>
    <name evidence="2" type="ORF">OZSIB_1720</name>
</gene>
<protein>
    <submittedName>
        <fullName evidence="2">Plectin 1 isoform 8</fullName>
    </submittedName>
</protein>
<evidence type="ECO:0000256" key="1">
    <source>
        <dbReference type="SAM" id="MobiDB-lite"/>
    </source>
</evidence>
<feature type="compositionally biased region" description="Low complexity" evidence="1">
    <location>
        <begin position="139"/>
        <end position="178"/>
    </location>
</feature>
<sequence>MARKNRIARTDPDPEDILQGRRSATLDELIRLIHRVNPTGQRLSPAETATRYRQKALLQSLMIRRFPDCLTVDRPDPAHPDLIGLRRTGFFDDDACHALIGELDPEAQDWVVRQLDQAARNGGRVQPPGRADRLPPAHLPATPTPTAATARPARPPTATTTATPAPTPASTKAASCPADPGEALELGRQALAAYDFETCESCGRAALQAAPADPAAALLLLELFVDHLADHEQALAIGDHLPPTVVADPRVTTYLVLAETRAGRAADALARARRAGRPAPAEVLLAAGRSFLEQGDLERAGQCLRELDEREDRPDLDPADWREQRETLRQALRAAEADRLAPLEQPIKQALAEGRLPEAKTLAEALLAAHPGNRTAAQALREIEARQRQERIQSCLDAAEAARRRDDPDREAEALRRAIAAGAPAQALQTRLEAAQTAARTRRAAEMVRRAAELLACPPGTDGLRLYLDLEESHRQMLREQTADPRLPWLERLAFPRPAARPEALVEAVQALGEAARAMDADAPPERVLALLAPHADVWQALPEARELSRRVSARQRDIRAAQAREALSDAARHLEASRLSEARAALDRLDREAAALLSPPDQERLETLRRRAETLEAWDRLTRRYAAACDRGDLFAARRLAMELATAGDPAQADDWRARAANHEVALANAWCLTETPCQDLPPFFAALGLCNFRFAQPAIVLPDGQTVVVASSHDRWVFLRLFSKETQTCRKAILLRTPRPVMIVGLTFGDGSLWITGEKGIVLEISLSPLSIRSWWSASSYIPEQDIIEEVLVAPEERLVWIDHRRRGPDIHYVLEILDLDGRKPSCRVPVSGMLRPLPASQGNLFTVDCFSERGMAVFSASGKPLGSFPFPMGKAIYACTIHPNGRDFVFLTHSDLDDEPPTLFLEIRPLAGEAVPPFCIEGSNGELDHQAFTSLDTGLVYVLMGISDEQSQRTELAAFRLTRNRWAQEFRVEVPRECALLPEPGIRRVTALSWSGGRLQAVTLGSTAPVLTPPHPAVSVPNIPTMRGKQLFCQFHAESRERVEEFLSTLVALNPRKVQDMIRDMKVPGRHPPEDILAFRDALVQFSLSDEAGALTDWLVHNHPDSRVGRLLAAEKAAQEEDWATTRRLLEDLPRPPNAPNSCHHCHLLGLALYHAGLITEAMAVWKEGEEEHPHGLCHLGPLLEFAAQRSAAPDPTAAAALPGTEIQARFAAAIEDERWAEACSMLWERPAAEVWNVQILARLAMALLAQTFPPGSLDDLLKIVALALFQEALHDTFSTREVALHPSVEEWPPERIAAIDTQASQWLEARAAQS</sequence>
<evidence type="ECO:0000313" key="3">
    <source>
        <dbReference type="Proteomes" id="UP000252355"/>
    </source>
</evidence>
<dbReference type="SUPFAM" id="SSF63829">
    <property type="entry name" value="Calcium-dependent phosphotriesterase"/>
    <property type="match status" value="1"/>
</dbReference>
<evidence type="ECO:0000313" key="2">
    <source>
        <dbReference type="EMBL" id="RCK78204.1"/>
    </source>
</evidence>